<evidence type="ECO:0000313" key="3">
    <source>
        <dbReference type="EMBL" id="THU97290.1"/>
    </source>
</evidence>
<name>A0A4S8M5F1_DENBC</name>
<dbReference type="Proteomes" id="UP000297245">
    <property type="component" value="Unassembled WGS sequence"/>
</dbReference>
<evidence type="ECO:0000256" key="2">
    <source>
        <dbReference type="SAM" id="Phobius"/>
    </source>
</evidence>
<feature type="region of interest" description="Disordered" evidence="1">
    <location>
        <begin position="52"/>
        <end position="72"/>
    </location>
</feature>
<sequence length="72" mass="8181">MLLQLRLPPHLPISALQIFLVSLTFTNNLCVIFVSFSESDPYSYLSLFPSSRPSPSRPKFRSNSSAFVTFIR</sequence>
<keyword evidence="2" id="KW-0812">Transmembrane</keyword>
<keyword evidence="4" id="KW-1185">Reference proteome</keyword>
<gene>
    <name evidence="3" type="ORF">K435DRAFT_778104</name>
</gene>
<dbReference type="EMBL" id="ML179158">
    <property type="protein sequence ID" value="THU97290.1"/>
    <property type="molecule type" value="Genomic_DNA"/>
</dbReference>
<proteinExistence type="predicted"/>
<protein>
    <submittedName>
        <fullName evidence="3">Uncharacterized protein</fullName>
    </submittedName>
</protein>
<organism evidence="3 4">
    <name type="scientific">Dendrothele bispora (strain CBS 962.96)</name>
    <dbReference type="NCBI Taxonomy" id="1314807"/>
    <lineage>
        <taxon>Eukaryota</taxon>
        <taxon>Fungi</taxon>
        <taxon>Dikarya</taxon>
        <taxon>Basidiomycota</taxon>
        <taxon>Agaricomycotina</taxon>
        <taxon>Agaricomycetes</taxon>
        <taxon>Agaricomycetidae</taxon>
        <taxon>Agaricales</taxon>
        <taxon>Agaricales incertae sedis</taxon>
        <taxon>Dendrothele</taxon>
    </lineage>
</organism>
<keyword evidence="2" id="KW-1133">Transmembrane helix</keyword>
<feature type="non-terminal residue" evidence="3">
    <location>
        <position position="72"/>
    </location>
</feature>
<keyword evidence="2" id="KW-0472">Membrane</keyword>
<reference evidence="3 4" key="1">
    <citation type="journal article" date="2019" name="Nat. Ecol. Evol.">
        <title>Megaphylogeny resolves global patterns of mushroom evolution.</title>
        <authorList>
            <person name="Varga T."/>
            <person name="Krizsan K."/>
            <person name="Foldi C."/>
            <person name="Dima B."/>
            <person name="Sanchez-Garcia M."/>
            <person name="Sanchez-Ramirez S."/>
            <person name="Szollosi G.J."/>
            <person name="Szarkandi J.G."/>
            <person name="Papp V."/>
            <person name="Albert L."/>
            <person name="Andreopoulos W."/>
            <person name="Angelini C."/>
            <person name="Antonin V."/>
            <person name="Barry K.W."/>
            <person name="Bougher N.L."/>
            <person name="Buchanan P."/>
            <person name="Buyck B."/>
            <person name="Bense V."/>
            <person name="Catcheside P."/>
            <person name="Chovatia M."/>
            <person name="Cooper J."/>
            <person name="Damon W."/>
            <person name="Desjardin D."/>
            <person name="Finy P."/>
            <person name="Geml J."/>
            <person name="Haridas S."/>
            <person name="Hughes K."/>
            <person name="Justo A."/>
            <person name="Karasinski D."/>
            <person name="Kautmanova I."/>
            <person name="Kiss B."/>
            <person name="Kocsube S."/>
            <person name="Kotiranta H."/>
            <person name="LaButti K.M."/>
            <person name="Lechner B.E."/>
            <person name="Liimatainen K."/>
            <person name="Lipzen A."/>
            <person name="Lukacs Z."/>
            <person name="Mihaltcheva S."/>
            <person name="Morgado L.N."/>
            <person name="Niskanen T."/>
            <person name="Noordeloos M.E."/>
            <person name="Ohm R.A."/>
            <person name="Ortiz-Santana B."/>
            <person name="Ovrebo C."/>
            <person name="Racz N."/>
            <person name="Riley R."/>
            <person name="Savchenko A."/>
            <person name="Shiryaev A."/>
            <person name="Soop K."/>
            <person name="Spirin V."/>
            <person name="Szebenyi C."/>
            <person name="Tomsovsky M."/>
            <person name="Tulloss R.E."/>
            <person name="Uehling J."/>
            <person name="Grigoriev I.V."/>
            <person name="Vagvolgyi C."/>
            <person name="Papp T."/>
            <person name="Martin F.M."/>
            <person name="Miettinen O."/>
            <person name="Hibbett D.S."/>
            <person name="Nagy L.G."/>
        </authorList>
    </citation>
    <scope>NUCLEOTIDE SEQUENCE [LARGE SCALE GENOMIC DNA]</scope>
    <source>
        <strain evidence="3 4">CBS 962.96</strain>
    </source>
</reference>
<evidence type="ECO:0000313" key="4">
    <source>
        <dbReference type="Proteomes" id="UP000297245"/>
    </source>
</evidence>
<evidence type="ECO:0000256" key="1">
    <source>
        <dbReference type="SAM" id="MobiDB-lite"/>
    </source>
</evidence>
<accession>A0A4S8M5F1</accession>
<dbReference type="AlphaFoldDB" id="A0A4S8M5F1"/>
<feature type="transmembrane region" description="Helical" evidence="2">
    <location>
        <begin position="15"/>
        <end position="36"/>
    </location>
</feature>